<dbReference type="SUPFAM" id="SSF63829">
    <property type="entry name" value="Calcium-dependent phosphotriesterase"/>
    <property type="match status" value="1"/>
</dbReference>
<sequence length="534" mass="60753">MKHLNSKILAMIVACSAAMLMNVNVHAATNQAQQQTTKRPQTTQMNNNRHEVKSSSVVMPKNQVSHHYTYQNLRTVKNNQNALIRLGSRRGHRSNKQSVKKPNNKQNNQKRQNTKRPVNRQNQKNRRQNKQNNPRVTRQNRNNRNNKNKRNVRKPRAKKRRTVKYQAPKLARFHEKIINQKKSAVNHYSKKIKYVENDQPANFQSSGQYGDPDYARTGTPITGTTQNGSTITFHRVTFIPKKLNNKRIMNQFYSPQGLVIVGHYAYVITNATNSYESSHNNDSDKDKQTPASYINGDNSTGTSAFKKPGATQIIRIDLSKHVKDYNENLKAAHRNIKVGPVFYGGHGQGFAYNSKTGQLWLLNNITGQRTKTAVSLINPRTLLPELRINFHFGNTTIGDDLAFDRKGNAYSVTEAGNGSFATPGALKFFAGLINNRGIHMKLIEQALRYAPSDVIQGLTYNPKNNRLYILGDESVTSVPVKYLGHLKTSDVWNTQFNTTREFEGLSFDRFGNGYLLVSRSPEILRANYNRHLQF</sequence>
<dbReference type="OrthoDB" id="2276332at2"/>
<feature type="compositionally biased region" description="Low complexity" evidence="1">
    <location>
        <begin position="29"/>
        <end position="44"/>
    </location>
</feature>
<feature type="compositionally biased region" description="Basic residues" evidence="1">
    <location>
        <begin position="112"/>
        <end position="129"/>
    </location>
</feature>
<evidence type="ECO:0000313" key="4">
    <source>
        <dbReference type="Proteomes" id="UP000294321"/>
    </source>
</evidence>
<evidence type="ECO:0000256" key="1">
    <source>
        <dbReference type="SAM" id="MobiDB-lite"/>
    </source>
</evidence>
<accession>A0A4P6ZJ36</accession>
<dbReference type="RefSeq" id="WP_133441280.1">
    <property type="nucleotide sequence ID" value="NZ_CP034726.1"/>
</dbReference>
<keyword evidence="4" id="KW-1185">Reference proteome</keyword>
<reference evidence="4" key="1">
    <citation type="submission" date="2018-12" db="EMBL/GenBank/DDBJ databases">
        <title>A new species of lactobacillus.</title>
        <authorList>
            <person name="Jian Y."/>
            <person name="Xin L."/>
            <person name="Hong Z.J."/>
            <person name="Ming L.Z."/>
            <person name="Hong X.Z."/>
        </authorList>
    </citation>
    <scope>NUCLEOTIDE SEQUENCE [LARGE SCALE GENOMIC DNA]</scope>
    <source>
        <strain evidence="4">HSLZ-75</strain>
    </source>
</reference>
<keyword evidence="2" id="KW-0732">Signal</keyword>
<proteinExistence type="predicted"/>
<feature type="chain" id="PRO_5020455615" description="Extracellular protein" evidence="2">
    <location>
        <begin position="28"/>
        <end position="534"/>
    </location>
</feature>
<gene>
    <name evidence="3" type="ORF">ELX58_00775</name>
</gene>
<feature type="compositionally biased region" description="Basic and acidic residues" evidence="1">
    <location>
        <begin position="279"/>
        <end position="288"/>
    </location>
</feature>
<feature type="compositionally biased region" description="Polar residues" evidence="1">
    <location>
        <begin position="54"/>
        <end position="63"/>
    </location>
</feature>
<feature type="region of interest" description="Disordered" evidence="1">
    <location>
        <begin position="29"/>
        <end position="63"/>
    </location>
</feature>
<protein>
    <recommendedName>
        <fullName evidence="5">Extracellular protein</fullName>
    </recommendedName>
</protein>
<feature type="compositionally biased region" description="Low complexity" evidence="1">
    <location>
        <begin position="130"/>
        <end position="143"/>
    </location>
</feature>
<name>A0A4P6ZJ36_9LACO</name>
<feature type="region of interest" description="Disordered" evidence="1">
    <location>
        <begin position="86"/>
        <end position="165"/>
    </location>
</feature>
<evidence type="ECO:0000313" key="3">
    <source>
        <dbReference type="EMBL" id="QBP17735.1"/>
    </source>
</evidence>
<dbReference type="KEGG" id="lji:ELX58_00775"/>
<dbReference type="AlphaFoldDB" id="A0A4P6ZJ36"/>
<feature type="signal peptide" evidence="2">
    <location>
        <begin position="1"/>
        <end position="27"/>
    </location>
</feature>
<evidence type="ECO:0008006" key="5">
    <source>
        <dbReference type="Google" id="ProtNLM"/>
    </source>
</evidence>
<evidence type="ECO:0000256" key="2">
    <source>
        <dbReference type="SAM" id="SignalP"/>
    </source>
</evidence>
<feature type="compositionally biased region" description="Basic residues" evidence="1">
    <location>
        <begin position="144"/>
        <end position="163"/>
    </location>
</feature>
<organism evidence="3 4">
    <name type="scientific">Acetilactobacillus jinshanensis</name>
    <dbReference type="NCBI Taxonomy" id="1720083"/>
    <lineage>
        <taxon>Bacteria</taxon>
        <taxon>Bacillati</taxon>
        <taxon>Bacillota</taxon>
        <taxon>Bacilli</taxon>
        <taxon>Lactobacillales</taxon>
        <taxon>Lactobacillaceae</taxon>
        <taxon>Acetilactobacillus</taxon>
    </lineage>
</organism>
<dbReference type="EMBL" id="CP034726">
    <property type="protein sequence ID" value="QBP17735.1"/>
    <property type="molecule type" value="Genomic_DNA"/>
</dbReference>
<feature type="region of interest" description="Disordered" evidence="1">
    <location>
        <begin position="275"/>
        <end position="300"/>
    </location>
</feature>
<feature type="compositionally biased region" description="Polar residues" evidence="1">
    <location>
        <begin position="289"/>
        <end position="300"/>
    </location>
</feature>
<dbReference type="Proteomes" id="UP000294321">
    <property type="component" value="Chromosome"/>
</dbReference>
<feature type="compositionally biased region" description="Basic residues" evidence="1">
    <location>
        <begin position="87"/>
        <end position="103"/>
    </location>
</feature>